<dbReference type="OrthoDB" id="5071163at2759"/>
<sequence>MSQIKAEIAVTGQAVEKLCQRCLHLSFDNSAIIDAAPPQKYLGRDDVDLDDYGIVPLNFTLDDVLPGLPKLGRSIAAGCRMCFFLKRVILAQPSSTSTSRSSTKSLHLRFTAFHPDLGTVQFAKGRGDWLPHRIEGELRIGSTSRSISIHAKHRTDDPNPLSDQSIQRMKTYLNTCIQNHDMQHSECVYPGQIAAPLRLLNISDSKVVRLEETDGKNLQYVILSYCWGPSRLVFDARTVMANLPGRLIGFATDTLPQTLQDSIALARRLEASHIWIDALCIVQDSGEWIQESQRMMQYYEMALFTIVPIDSSGAELGFLRNRPEWVSDVIAWQGSWSHLQFYFPSFRGVEEIGGATSSPWASRGWTFQERLLSSRLVFIGHDEVVFRCRAGYGNHSSQPPIKLESLGSYFLPMSPAHAAKSPDWNSVEMIRDKWYQLVSEYSQRSLTQQSDKLIALSGVESKTKQLLGSHERYLDGLWESDLWHGLTWRRVPVRGVSAWPTIKSSDFPSWSWCCMNQPLVWQDGTASVSDAKLVEIVREGTSPNAKAKMIVLESWVFSIQMLATQLPKEIEVDFYLDGLSVSPADLFKLNSVRVVLVQAYLDGDDKGAWTRNPAGKPHDACGLIIEPTGESYGGHEVYQRLGVVDILLGLEFAPLSAEEYWAFLYQEMYSRKEVIVLA</sequence>
<dbReference type="AlphaFoldDB" id="A0A9P9EF96"/>
<dbReference type="EMBL" id="JAGMUV010000013">
    <property type="protein sequence ID" value="KAH7136357.1"/>
    <property type="molecule type" value="Genomic_DNA"/>
</dbReference>
<reference evidence="2" key="1">
    <citation type="journal article" date="2021" name="Nat. Commun.">
        <title>Genetic determinants of endophytism in the Arabidopsis root mycobiome.</title>
        <authorList>
            <person name="Mesny F."/>
            <person name="Miyauchi S."/>
            <person name="Thiergart T."/>
            <person name="Pickel B."/>
            <person name="Atanasova L."/>
            <person name="Karlsson M."/>
            <person name="Huettel B."/>
            <person name="Barry K.W."/>
            <person name="Haridas S."/>
            <person name="Chen C."/>
            <person name="Bauer D."/>
            <person name="Andreopoulos W."/>
            <person name="Pangilinan J."/>
            <person name="LaButti K."/>
            <person name="Riley R."/>
            <person name="Lipzen A."/>
            <person name="Clum A."/>
            <person name="Drula E."/>
            <person name="Henrissat B."/>
            <person name="Kohler A."/>
            <person name="Grigoriev I.V."/>
            <person name="Martin F.M."/>
            <person name="Hacquard S."/>
        </authorList>
    </citation>
    <scope>NUCLEOTIDE SEQUENCE</scope>
    <source>
        <strain evidence="2">MPI-CAGE-AT-0147</strain>
    </source>
</reference>
<protein>
    <submittedName>
        <fullName evidence="2">Heterokaryon incompatibility protein-domain-containing protein</fullName>
    </submittedName>
</protein>
<evidence type="ECO:0000313" key="3">
    <source>
        <dbReference type="Proteomes" id="UP000738349"/>
    </source>
</evidence>
<feature type="domain" description="Heterokaryon incompatibility" evidence="1">
    <location>
        <begin position="220"/>
        <end position="369"/>
    </location>
</feature>
<proteinExistence type="predicted"/>
<comment type="caution">
    <text evidence="2">The sequence shown here is derived from an EMBL/GenBank/DDBJ whole genome shotgun (WGS) entry which is preliminary data.</text>
</comment>
<organism evidence="2 3">
    <name type="scientific">Dactylonectria macrodidyma</name>
    <dbReference type="NCBI Taxonomy" id="307937"/>
    <lineage>
        <taxon>Eukaryota</taxon>
        <taxon>Fungi</taxon>
        <taxon>Dikarya</taxon>
        <taxon>Ascomycota</taxon>
        <taxon>Pezizomycotina</taxon>
        <taxon>Sordariomycetes</taxon>
        <taxon>Hypocreomycetidae</taxon>
        <taxon>Hypocreales</taxon>
        <taxon>Nectriaceae</taxon>
        <taxon>Dactylonectria</taxon>
    </lineage>
</organism>
<name>A0A9P9EF96_9HYPO</name>
<dbReference type="InterPro" id="IPR010730">
    <property type="entry name" value="HET"/>
</dbReference>
<gene>
    <name evidence="2" type="ORF">EDB81DRAFT_870499</name>
</gene>
<accession>A0A9P9EF96</accession>
<dbReference type="Pfam" id="PF06985">
    <property type="entry name" value="HET"/>
    <property type="match status" value="1"/>
</dbReference>
<dbReference type="Proteomes" id="UP000738349">
    <property type="component" value="Unassembled WGS sequence"/>
</dbReference>
<evidence type="ECO:0000313" key="2">
    <source>
        <dbReference type="EMBL" id="KAH7136357.1"/>
    </source>
</evidence>
<keyword evidence="3" id="KW-1185">Reference proteome</keyword>
<evidence type="ECO:0000259" key="1">
    <source>
        <dbReference type="Pfam" id="PF06985"/>
    </source>
</evidence>
<dbReference type="PANTHER" id="PTHR33112:SF16">
    <property type="entry name" value="HETEROKARYON INCOMPATIBILITY DOMAIN-CONTAINING PROTEIN"/>
    <property type="match status" value="1"/>
</dbReference>
<dbReference type="PANTHER" id="PTHR33112">
    <property type="entry name" value="DOMAIN PROTEIN, PUTATIVE-RELATED"/>
    <property type="match status" value="1"/>
</dbReference>